<dbReference type="Gene3D" id="3.40.50.1110">
    <property type="entry name" value="SGNH hydrolase"/>
    <property type="match status" value="1"/>
</dbReference>
<dbReference type="AlphaFoldDB" id="A0A6J7QZD1"/>
<accession>A0A6J7QZD1</accession>
<protein>
    <submittedName>
        <fullName evidence="1">Unannotated protein</fullName>
    </submittedName>
</protein>
<proteinExistence type="predicted"/>
<dbReference type="SUPFAM" id="SSF52266">
    <property type="entry name" value="SGNH hydrolase"/>
    <property type="match status" value="1"/>
</dbReference>
<sequence>MLNRKTLPIFLATVFLAVGVSACSLVSGDANGGELDGVGRIPGNDFVGVATLPPNLASDVKFPKLEGAVLGSVAQGNNLLMIGDSIMASISKRYGNEACGLMVPQGWNVALEAEAGQFAEFASKVLDRRWSEGWDAVVIGLGSNYDGNKERYRTAMEKAIARVSPLPILLVNTTEFRSKQAEVNAIIEELVAAHENISLLDWRTISATRSLRSNDGIHPSPDGRVVLATAIARAVGIAPTAPGDCMKVYFQDDSRVLQGVMPTTTALGMGASTTLAGNSTSSPVPVATTIPAVATTVATVPATTLPVATTVVIATTIATPTSAAHAG</sequence>
<organism evidence="1">
    <name type="scientific">freshwater metagenome</name>
    <dbReference type="NCBI Taxonomy" id="449393"/>
    <lineage>
        <taxon>unclassified sequences</taxon>
        <taxon>metagenomes</taxon>
        <taxon>ecological metagenomes</taxon>
    </lineage>
</organism>
<reference evidence="1" key="1">
    <citation type="submission" date="2020-05" db="EMBL/GenBank/DDBJ databases">
        <authorList>
            <person name="Chiriac C."/>
            <person name="Salcher M."/>
            <person name="Ghai R."/>
            <person name="Kavagutti S V."/>
        </authorList>
    </citation>
    <scope>NUCLEOTIDE SEQUENCE</scope>
</reference>
<gene>
    <name evidence="1" type="ORF">UFOPK4098_00875</name>
</gene>
<dbReference type="PROSITE" id="PS51257">
    <property type="entry name" value="PROKAR_LIPOPROTEIN"/>
    <property type="match status" value="1"/>
</dbReference>
<evidence type="ECO:0000313" key="1">
    <source>
        <dbReference type="EMBL" id="CAB5021173.1"/>
    </source>
</evidence>
<dbReference type="InterPro" id="IPR036514">
    <property type="entry name" value="SGNH_hydro_sf"/>
</dbReference>
<name>A0A6J7QZD1_9ZZZZ</name>
<dbReference type="EMBL" id="CAFBPN010000040">
    <property type="protein sequence ID" value="CAB5021173.1"/>
    <property type="molecule type" value="Genomic_DNA"/>
</dbReference>